<organism evidence="6 7">
    <name type="scientific">Alteribacillus bidgolensis</name>
    <dbReference type="NCBI Taxonomy" id="930129"/>
    <lineage>
        <taxon>Bacteria</taxon>
        <taxon>Bacillati</taxon>
        <taxon>Bacillota</taxon>
        <taxon>Bacilli</taxon>
        <taxon>Bacillales</taxon>
        <taxon>Bacillaceae</taxon>
        <taxon>Alteribacillus</taxon>
    </lineage>
</organism>
<dbReference type="EMBL" id="FNDU01000003">
    <property type="protein sequence ID" value="SDH83236.1"/>
    <property type="molecule type" value="Genomic_DNA"/>
</dbReference>
<dbReference type="OrthoDB" id="9799608at2"/>
<dbReference type="RefSeq" id="WP_091582140.1">
    <property type="nucleotide sequence ID" value="NZ_FNDU01000003.1"/>
</dbReference>
<evidence type="ECO:0000256" key="5">
    <source>
        <dbReference type="NCBIfam" id="TIGR02625"/>
    </source>
</evidence>
<dbReference type="HAMAP" id="MF_01663">
    <property type="entry name" value="L_rham_rotase"/>
    <property type="match status" value="1"/>
</dbReference>
<keyword evidence="4" id="KW-0684">Rhamnose metabolism</keyword>
<dbReference type="InterPro" id="IPR011008">
    <property type="entry name" value="Dimeric_a/b-barrel"/>
</dbReference>
<keyword evidence="3" id="KW-0119">Carbohydrate metabolism</keyword>
<dbReference type="Gene3D" id="3.30.70.100">
    <property type="match status" value="1"/>
</dbReference>
<reference evidence="6 7" key="1">
    <citation type="submission" date="2016-10" db="EMBL/GenBank/DDBJ databases">
        <authorList>
            <person name="de Groot N.N."/>
        </authorList>
    </citation>
    <scope>NUCLEOTIDE SEQUENCE [LARGE SCALE GENOMIC DNA]</scope>
    <source>
        <strain evidence="7">P4B,CCM 7963,CECT 7998,DSM 25260,IBRC-M 10614,KCTC 13821</strain>
    </source>
</reference>
<dbReference type="GO" id="GO:0005737">
    <property type="term" value="C:cytoplasm"/>
    <property type="evidence" value="ECO:0007669"/>
    <property type="project" value="InterPro"/>
</dbReference>
<dbReference type="GO" id="GO:0062192">
    <property type="term" value="F:L-rhamnose mutarotase activity"/>
    <property type="evidence" value="ECO:0007669"/>
    <property type="project" value="UniProtKB-UniRule"/>
</dbReference>
<keyword evidence="7" id="KW-1185">Reference proteome</keyword>
<evidence type="ECO:0000313" key="7">
    <source>
        <dbReference type="Proteomes" id="UP000199017"/>
    </source>
</evidence>
<keyword evidence="2" id="KW-0413">Isomerase</keyword>
<evidence type="ECO:0000256" key="1">
    <source>
        <dbReference type="ARBA" id="ARBA00022490"/>
    </source>
</evidence>
<evidence type="ECO:0000256" key="4">
    <source>
        <dbReference type="ARBA" id="ARBA00023308"/>
    </source>
</evidence>
<dbReference type="AlphaFoldDB" id="A0A1G8FMM3"/>
<dbReference type="InterPro" id="IPR013448">
    <property type="entry name" value="L-rhamnose_mutarotase"/>
</dbReference>
<dbReference type="InterPro" id="IPR008000">
    <property type="entry name" value="Rham/fucose_mutarotase"/>
</dbReference>
<name>A0A1G8FMM3_9BACI</name>
<dbReference type="NCBIfam" id="TIGR02625">
    <property type="entry name" value="YiiL_rotase"/>
    <property type="match status" value="1"/>
</dbReference>
<dbReference type="STRING" id="930129.SAMN05216352_1035"/>
<dbReference type="GO" id="GO:0019301">
    <property type="term" value="P:rhamnose catabolic process"/>
    <property type="evidence" value="ECO:0007669"/>
    <property type="project" value="UniProtKB-UniRule"/>
</dbReference>
<dbReference type="Pfam" id="PF05336">
    <property type="entry name" value="rhaM"/>
    <property type="match status" value="1"/>
</dbReference>
<evidence type="ECO:0000313" key="6">
    <source>
        <dbReference type="EMBL" id="SDH83236.1"/>
    </source>
</evidence>
<protein>
    <recommendedName>
        <fullName evidence="5">L-rhamnose mutarotase</fullName>
        <ecNumber evidence="5">5.1.3.32</ecNumber>
    </recommendedName>
</protein>
<evidence type="ECO:0000256" key="3">
    <source>
        <dbReference type="ARBA" id="ARBA00023277"/>
    </source>
</evidence>
<accession>A0A1G8FMM3</accession>
<keyword evidence="1" id="KW-0963">Cytoplasm</keyword>
<evidence type="ECO:0000256" key="2">
    <source>
        <dbReference type="ARBA" id="ARBA00023235"/>
    </source>
</evidence>
<sequence>MFRKAFIMKVYPDQQQEYEKRHKEIWPEMVEELRKHGVKSYSIFLNPKTSELYGYIEIEDGQLWSEMAETEINQKWWEYMSPVMETHPDHRPVSFDLQEVFHLE</sequence>
<dbReference type="SUPFAM" id="SSF54909">
    <property type="entry name" value="Dimeric alpha+beta barrel"/>
    <property type="match status" value="1"/>
</dbReference>
<dbReference type="EC" id="5.1.3.32" evidence="5"/>
<gene>
    <name evidence="6" type="ORF">SAMN05216352_1035</name>
</gene>
<dbReference type="Proteomes" id="UP000199017">
    <property type="component" value="Unassembled WGS sequence"/>
</dbReference>
<proteinExistence type="inferred from homology"/>
<dbReference type="PANTHER" id="PTHR34389:SF2">
    <property type="entry name" value="L-RHAMNOSE MUTAROTASE"/>
    <property type="match status" value="1"/>
</dbReference>
<dbReference type="PANTHER" id="PTHR34389">
    <property type="entry name" value="L-RHAMNOSE MUTAROTASE"/>
    <property type="match status" value="1"/>
</dbReference>